<proteinExistence type="inferred from homology"/>
<feature type="compositionally biased region" description="Basic residues" evidence="11">
    <location>
        <begin position="58"/>
        <end position="72"/>
    </location>
</feature>
<feature type="region of interest" description="Disordered" evidence="11">
    <location>
        <begin position="35"/>
        <end position="78"/>
    </location>
</feature>
<evidence type="ECO:0000256" key="1">
    <source>
        <dbReference type="ARBA" id="ARBA00004123"/>
    </source>
</evidence>
<dbReference type="GO" id="GO:0015031">
    <property type="term" value="P:protein transport"/>
    <property type="evidence" value="ECO:0007669"/>
    <property type="project" value="UniProtKB-KW"/>
</dbReference>
<sequence length="415" mass="47607">MFFYFNPNDVFGAYKILQRPHVKQTPVTDVCTKMRYSDESDDSADSESDSDSDSRQANVKKPKLRLKKNKHQFGKDSTTKNDKYKVWCTQMQEESLTEDLTSCGVTKKLYQERSVESYNFTLRYAGNGGREPCTNNSSDEEKDRERRTTNKRTTSDRRDVKLRLGKRRNSFQVDSDSQKGSVRIIPDLSTTVDSTDADVATDITMKLGERKELLINEILNVAFSSSLTCFFLYVTGRVVDIIGKQKAIDFFQKTKKIEQHGGMLIMNGSRRRTAGGVYFWLVKNDKHIPQEKIREIFYYDQKESSERGKKTSDSGRQKTQELMRSFEDGSEKDLPALLTRAELSTRQIAEEARLRRGEGMDRMPVDSDRTVSNPPPSPVTDDPDHSEHPPVQRQVQDYTDDFLDIGVDIDSMEVL</sequence>
<keyword evidence="7" id="KW-0694">RNA-binding</keyword>
<name>A0A4S2KWX9_9HYME</name>
<dbReference type="Pfam" id="PF10258">
    <property type="entry name" value="PHAX_RNA-bd"/>
    <property type="match status" value="1"/>
</dbReference>
<comment type="caution">
    <text evidence="13">The sequence shown here is derived from an EMBL/GenBank/DDBJ whole genome shotgun (WGS) entry which is preliminary data.</text>
</comment>
<dbReference type="GO" id="GO:0003723">
    <property type="term" value="F:RNA binding"/>
    <property type="evidence" value="ECO:0007669"/>
    <property type="project" value="UniProtKB-KW"/>
</dbReference>
<dbReference type="PANTHER" id="PTHR13135:SF0">
    <property type="entry name" value="PHOSPHORYLATED ADAPTER RNA EXPORT PROTEIN"/>
    <property type="match status" value="1"/>
</dbReference>
<comment type="subcellular location">
    <subcellularLocation>
        <location evidence="2">Cytoplasm</location>
    </subcellularLocation>
    <subcellularLocation>
        <location evidence="1">Nucleus</location>
    </subcellularLocation>
</comment>
<dbReference type="GO" id="GO:0005737">
    <property type="term" value="C:cytoplasm"/>
    <property type="evidence" value="ECO:0007669"/>
    <property type="project" value="UniProtKB-SubCell"/>
</dbReference>
<evidence type="ECO:0000313" key="14">
    <source>
        <dbReference type="Proteomes" id="UP000310200"/>
    </source>
</evidence>
<dbReference type="GO" id="GO:0006408">
    <property type="term" value="P:snRNA export from nucleus"/>
    <property type="evidence" value="ECO:0007669"/>
    <property type="project" value="InterPro"/>
</dbReference>
<organism evidence="13 14">
    <name type="scientific">Temnothorax longispinosus</name>
    <dbReference type="NCBI Taxonomy" id="300112"/>
    <lineage>
        <taxon>Eukaryota</taxon>
        <taxon>Metazoa</taxon>
        <taxon>Ecdysozoa</taxon>
        <taxon>Arthropoda</taxon>
        <taxon>Hexapoda</taxon>
        <taxon>Insecta</taxon>
        <taxon>Pterygota</taxon>
        <taxon>Neoptera</taxon>
        <taxon>Endopterygota</taxon>
        <taxon>Hymenoptera</taxon>
        <taxon>Apocrita</taxon>
        <taxon>Aculeata</taxon>
        <taxon>Formicoidea</taxon>
        <taxon>Formicidae</taxon>
        <taxon>Myrmicinae</taxon>
        <taxon>Temnothorax</taxon>
    </lineage>
</organism>
<evidence type="ECO:0000256" key="5">
    <source>
        <dbReference type="ARBA" id="ARBA00022448"/>
    </source>
</evidence>
<dbReference type="Gene3D" id="1.10.10.1440">
    <property type="entry name" value="PHAX RNA-binding domain"/>
    <property type="match status" value="1"/>
</dbReference>
<keyword evidence="6" id="KW-0963">Cytoplasm</keyword>
<feature type="compositionally biased region" description="Basic and acidic residues" evidence="11">
    <location>
        <begin position="351"/>
        <end position="369"/>
    </location>
</feature>
<evidence type="ECO:0000256" key="4">
    <source>
        <dbReference type="ARBA" id="ARBA00016856"/>
    </source>
</evidence>
<dbReference type="EMBL" id="QBLH01000618">
    <property type="protein sequence ID" value="TGZ54633.1"/>
    <property type="molecule type" value="Genomic_DNA"/>
</dbReference>
<gene>
    <name evidence="13" type="ORF">DBV15_06126</name>
</gene>
<keyword evidence="5" id="KW-0813">Transport</keyword>
<dbReference type="InterPro" id="IPR039047">
    <property type="entry name" value="PHAX"/>
</dbReference>
<accession>A0A4S2KWX9</accession>
<keyword evidence="14" id="KW-1185">Reference proteome</keyword>
<evidence type="ECO:0000256" key="2">
    <source>
        <dbReference type="ARBA" id="ARBA00004496"/>
    </source>
</evidence>
<feature type="region of interest" description="Disordered" evidence="11">
    <location>
        <begin position="124"/>
        <end position="157"/>
    </location>
</feature>
<feature type="region of interest" description="Disordered" evidence="11">
    <location>
        <begin position="351"/>
        <end position="399"/>
    </location>
</feature>
<dbReference type="PANTHER" id="PTHR13135">
    <property type="entry name" value="CYTOSOLIC RESINIFERATOXIN BINDING PROTEIN RBP-26"/>
    <property type="match status" value="1"/>
</dbReference>
<dbReference type="Proteomes" id="UP000310200">
    <property type="component" value="Unassembled WGS sequence"/>
</dbReference>
<evidence type="ECO:0000256" key="3">
    <source>
        <dbReference type="ARBA" id="ARBA00006094"/>
    </source>
</evidence>
<evidence type="ECO:0000256" key="7">
    <source>
        <dbReference type="ARBA" id="ARBA00022884"/>
    </source>
</evidence>
<evidence type="ECO:0000313" key="13">
    <source>
        <dbReference type="EMBL" id="TGZ54633.1"/>
    </source>
</evidence>
<reference evidence="13 14" key="1">
    <citation type="journal article" date="2019" name="Philos. Trans. R. Soc. Lond., B, Biol. Sci.">
        <title>Ant behaviour and brain gene expression of defending hosts depend on the ecological success of the intruding social parasite.</title>
        <authorList>
            <person name="Kaur R."/>
            <person name="Stoldt M."/>
            <person name="Jongepier E."/>
            <person name="Feldmeyer B."/>
            <person name="Menzel F."/>
            <person name="Bornberg-Bauer E."/>
            <person name="Foitzik S."/>
        </authorList>
    </citation>
    <scope>NUCLEOTIDE SEQUENCE [LARGE SCALE GENOMIC DNA]</scope>
    <source>
        <tissue evidence="13">Whole body</tissue>
    </source>
</reference>
<dbReference type="InterPro" id="IPR038092">
    <property type="entry name" value="PHAX_RNA-binding_sf"/>
</dbReference>
<evidence type="ECO:0000256" key="10">
    <source>
        <dbReference type="ARBA" id="ARBA00030834"/>
    </source>
</evidence>
<comment type="similarity">
    <text evidence="3">Belongs to the PHAX family.</text>
</comment>
<keyword evidence="8" id="KW-0653">Protein transport</keyword>
<dbReference type="STRING" id="300112.A0A4S2KWX9"/>
<feature type="domain" description="Phosphorylated adapter RNA export protein RNA-binding" evidence="12">
    <location>
        <begin position="236"/>
        <end position="301"/>
    </location>
</feature>
<dbReference type="InterPro" id="IPR019385">
    <property type="entry name" value="PHAX_RNA-binding_domain"/>
</dbReference>
<keyword evidence="9" id="KW-0539">Nucleus</keyword>
<protein>
    <recommendedName>
        <fullName evidence="4">Phosphorylated adapter RNA export protein</fullName>
    </recommendedName>
    <alternativeName>
        <fullName evidence="10">RNA U small nuclear RNA export adapter protein</fullName>
    </alternativeName>
</protein>
<evidence type="ECO:0000256" key="9">
    <source>
        <dbReference type="ARBA" id="ARBA00023242"/>
    </source>
</evidence>
<evidence type="ECO:0000256" key="8">
    <source>
        <dbReference type="ARBA" id="ARBA00022927"/>
    </source>
</evidence>
<dbReference type="GO" id="GO:0005634">
    <property type="term" value="C:nucleus"/>
    <property type="evidence" value="ECO:0007669"/>
    <property type="project" value="UniProtKB-SubCell"/>
</dbReference>
<dbReference type="AlphaFoldDB" id="A0A4S2KWX9"/>
<feature type="compositionally biased region" description="Acidic residues" evidence="11">
    <location>
        <begin position="39"/>
        <end position="51"/>
    </location>
</feature>
<evidence type="ECO:0000256" key="6">
    <source>
        <dbReference type="ARBA" id="ARBA00022490"/>
    </source>
</evidence>
<feature type="compositionally biased region" description="Basic and acidic residues" evidence="11">
    <location>
        <begin position="139"/>
        <end position="157"/>
    </location>
</feature>
<evidence type="ECO:0000259" key="12">
    <source>
        <dbReference type="Pfam" id="PF10258"/>
    </source>
</evidence>
<evidence type="ECO:0000256" key="11">
    <source>
        <dbReference type="SAM" id="MobiDB-lite"/>
    </source>
</evidence>